<evidence type="ECO:0000256" key="2">
    <source>
        <dbReference type="ARBA" id="ARBA00023002"/>
    </source>
</evidence>
<dbReference type="InterPro" id="IPR002347">
    <property type="entry name" value="SDR_fam"/>
</dbReference>
<dbReference type="InterPro" id="IPR036291">
    <property type="entry name" value="NAD(P)-bd_dom_sf"/>
</dbReference>
<feature type="domain" description="Ketoreductase" evidence="3">
    <location>
        <begin position="6"/>
        <end position="190"/>
    </location>
</feature>
<accession>A0ABP3Q3M9</accession>
<dbReference type="CDD" id="cd05233">
    <property type="entry name" value="SDR_c"/>
    <property type="match status" value="1"/>
</dbReference>
<protein>
    <submittedName>
        <fullName evidence="4">SDR family oxidoreductase</fullName>
    </submittedName>
</protein>
<dbReference type="Gene3D" id="3.40.50.720">
    <property type="entry name" value="NAD(P)-binding Rossmann-like Domain"/>
    <property type="match status" value="1"/>
</dbReference>
<name>A0ABP3Q3M9_9PROT</name>
<comment type="similarity">
    <text evidence="1">Belongs to the short-chain dehydrogenases/reductases (SDR) family.</text>
</comment>
<comment type="caution">
    <text evidence="4">The sequence shown here is derived from an EMBL/GenBank/DDBJ whole genome shotgun (WGS) entry which is preliminary data.</text>
</comment>
<dbReference type="Proteomes" id="UP001501588">
    <property type="component" value="Unassembled WGS sequence"/>
</dbReference>
<sequence length="268" mass="27428">MDFKGKVAVVTGGAGGIGRAACVAFARHGARVVVVDREAPGGEETARLAREAGGEARFVRADVTKSAEVRGYVETALDAYGGIHCFFNNAGIEGKLRPTAEYDEEMFDAVVAVNLKGVFLGLRHVLPVMVRQGGGSVVNTASTAGLAGSQGLCAYVASKHGVVGLTRTAASEYGRAGIRVNAVCPGPTDTRMIRSLEEQSAPGGSNSVRERYLSGIPVGRYATPEEIASLVLFLSSDLAGSITGGQYLIDGGRLASPVALGSLAAAGG</sequence>
<gene>
    <name evidence="4" type="ORF">GCM10009416_17680</name>
</gene>
<keyword evidence="2" id="KW-0560">Oxidoreductase</keyword>
<dbReference type="PANTHER" id="PTHR24321:SF11">
    <property type="entry name" value="BLR0893 PROTEIN"/>
    <property type="match status" value="1"/>
</dbReference>
<keyword evidence="5" id="KW-1185">Reference proteome</keyword>
<dbReference type="PRINTS" id="PR00080">
    <property type="entry name" value="SDRFAMILY"/>
</dbReference>
<dbReference type="NCBIfam" id="NF005559">
    <property type="entry name" value="PRK07231.1"/>
    <property type="match status" value="1"/>
</dbReference>
<evidence type="ECO:0000313" key="5">
    <source>
        <dbReference type="Proteomes" id="UP001501588"/>
    </source>
</evidence>
<organism evidence="4 5">
    <name type="scientific">Craurococcus roseus</name>
    <dbReference type="NCBI Taxonomy" id="77585"/>
    <lineage>
        <taxon>Bacteria</taxon>
        <taxon>Pseudomonadati</taxon>
        <taxon>Pseudomonadota</taxon>
        <taxon>Alphaproteobacteria</taxon>
        <taxon>Acetobacterales</taxon>
        <taxon>Acetobacteraceae</taxon>
        <taxon>Craurococcus</taxon>
    </lineage>
</organism>
<dbReference type="InterPro" id="IPR057326">
    <property type="entry name" value="KR_dom"/>
</dbReference>
<dbReference type="PROSITE" id="PS00061">
    <property type="entry name" value="ADH_SHORT"/>
    <property type="match status" value="1"/>
</dbReference>
<dbReference type="EMBL" id="BAAAFZ010000019">
    <property type="protein sequence ID" value="GAA0579735.1"/>
    <property type="molecule type" value="Genomic_DNA"/>
</dbReference>
<dbReference type="PRINTS" id="PR00081">
    <property type="entry name" value="GDHRDH"/>
</dbReference>
<dbReference type="Pfam" id="PF13561">
    <property type="entry name" value="adh_short_C2"/>
    <property type="match status" value="1"/>
</dbReference>
<reference evidence="5" key="1">
    <citation type="journal article" date="2019" name="Int. J. Syst. Evol. Microbiol.">
        <title>The Global Catalogue of Microorganisms (GCM) 10K type strain sequencing project: providing services to taxonomists for standard genome sequencing and annotation.</title>
        <authorList>
            <consortium name="The Broad Institute Genomics Platform"/>
            <consortium name="The Broad Institute Genome Sequencing Center for Infectious Disease"/>
            <person name="Wu L."/>
            <person name="Ma J."/>
        </authorList>
    </citation>
    <scope>NUCLEOTIDE SEQUENCE [LARGE SCALE GENOMIC DNA]</scope>
    <source>
        <strain evidence="5">JCM 9933</strain>
    </source>
</reference>
<dbReference type="SMART" id="SM00822">
    <property type="entry name" value="PKS_KR"/>
    <property type="match status" value="1"/>
</dbReference>
<evidence type="ECO:0000259" key="3">
    <source>
        <dbReference type="SMART" id="SM00822"/>
    </source>
</evidence>
<dbReference type="SUPFAM" id="SSF51735">
    <property type="entry name" value="NAD(P)-binding Rossmann-fold domains"/>
    <property type="match status" value="1"/>
</dbReference>
<dbReference type="PANTHER" id="PTHR24321">
    <property type="entry name" value="DEHYDROGENASES, SHORT CHAIN"/>
    <property type="match status" value="1"/>
</dbReference>
<evidence type="ECO:0000256" key="1">
    <source>
        <dbReference type="ARBA" id="ARBA00006484"/>
    </source>
</evidence>
<evidence type="ECO:0000313" key="4">
    <source>
        <dbReference type="EMBL" id="GAA0579735.1"/>
    </source>
</evidence>
<dbReference type="InterPro" id="IPR020904">
    <property type="entry name" value="Sc_DH/Rdtase_CS"/>
</dbReference>
<dbReference type="RefSeq" id="WP_343894871.1">
    <property type="nucleotide sequence ID" value="NZ_BAAAFZ010000019.1"/>
</dbReference>
<proteinExistence type="inferred from homology"/>